<dbReference type="EMBL" id="NKXS01001425">
    <property type="protein sequence ID" value="PIN18671.1"/>
    <property type="molecule type" value="Genomic_DNA"/>
</dbReference>
<dbReference type="SUPFAM" id="SSF56112">
    <property type="entry name" value="Protein kinase-like (PK-like)"/>
    <property type="match status" value="1"/>
</dbReference>
<evidence type="ECO:0000256" key="5">
    <source>
        <dbReference type="ARBA" id="ARBA00022840"/>
    </source>
</evidence>
<keyword evidence="12" id="KW-1185">Reference proteome</keyword>
<keyword evidence="2 11" id="KW-0808">Transferase</keyword>
<dbReference type="PANTHER" id="PTHR47989">
    <property type="entry name" value="OS01G0750732 PROTEIN"/>
    <property type="match status" value="1"/>
</dbReference>
<proteinExistence type="inferred from homology"/>
<dbReference type="Gene3D" id="1.10.510.10">
    <property type="entry name" value="Transferase(Phosphotransferase) domain 1"/>
    <property type="match status" value="1"/>
</dbReference>
<dbReference type="Proteomes" id="UP000231279">
    <property type="component" value="Unassembled WGS sequence"/>
</dbReference>
<dbReference type="InterPro" id="IPR000719">
    <property type="entry name" value="Prot_kinase_dom"/>
</dbReference>
<evidence type="ECO:0000256" key="1">
    <source>
        <dbReference type="ARBA" id="ARBA00022527"/>
    </source>
</evidence>
<dbReference type="Gene3D" id="3.30.200.20">
    <property type="entry name" value="Phosphorylase Kinase, domain 1"/>
    <property type="match status" value="1"/>
</dbReference>
<dbReference type="GO" id="GO:0005524">
    <property type="term" value="F:ATP binding"/>
    <property type="evidence" value="ECO:0007669"/>
    <property type="project" value="UniProtKB-UniRule"/>
</dbReference>
<evidence type="ECO:0000313" key="11">
    <source>
        <dbReference type="EMBL" id="PIN18671.1"/>
    </source>
</evidence>
<dbReference type="PROSITE" id="PS50011">
    <property type="entry name" value="PROTEIN_KINASE_DOM"/>
    <property type="match status" value="1"/>
</dbReference>
<keyword evidence="9" id="KW-0732">Signal</keyword>
<evidence type="ECO:0000259" key="10">
    <source>
        <dbReference type="PROSITE" id="PS50011"/>
    </source>
</evidence>
<comment type="caution">
    <text evidence="11">The sequence shown here is derived from an EMBL/GenBank/DDBJ whole genome shotgun (WGS) entry which is preliminary data.</text>
</comment>
<keyword evidence="8" id="KW-1133">Transmembrane helix</keyword>
<comment type="similarity">
    <text evidence="7">Belongs to the protein kinase superfamily.</text>
</comment>
<dbReference type="Pfam" id="PF07714">
    <property type="entry name" value="PK_Tyr_Ser-Thr"/>
    <property type="match status" value="1"/>
</dbReference>
<protein>
    <submittedName>
        <fullName evidence="11">Serine/threonine protein kinase</fullName>
        <ecNumber evidence="11">2.7.11.1</ecNumber>
    </submittedName>
</protein>
<feature type="signal peptide" evidence="9">
    <location>
        <begin position="1"/>
        <end position="15"/>
    </location>
</feature>
<dbReference type="PROSITE" id="PS00107">
    <property type="entry name" value="PROTEIN_KINASE_ATP"/>
    <property type="match status" value="1"/>
</dbReference>
<dbReference type="InterPro" id="IPR011009">
    <property type="entry name" value="Kinase-like_dom_sf"/>
</dbReference>
<name>A0A2G9HMC2_9LAMI</name>
<dbReference type="PROSITE" id="PS00108">
    <property type="entry name" value="PROTEIN_KINASE_ST"/>
    <property type="match status" value="1"/>
</dbReference>
<keyword evidence="4 11" id="KW-0418">Kinase</keyword>
<dbReference type="OrthoDB" id="4062651at2759"/>
<sequence length="450" mass="49981">MKILVFLVLPIWVFSSPLFSSPLDVPQPPVANPVLSTDKDHFFKDSTDLIAHSPEVPEVQVVHHQDLNKKILIALVVASSLLGGILLLLSCFSIYRLKRLKKCSTKSDRNSDAAKGISLGPILDKFPSLKLGNNRGSVDAFEYQLLVVATNNFEEENVLGEGESGRLYKAHFNEHFHAAVKKIFANGQEADREFENEIQSLSKIHHQNIVSLLGYCRHGEAQFLIYEMMENGSLEFHLHGPFGKSELTWPVRMKIALDVARGLEYLHEHCDPPVIHRDIKSSNILLDSNFNAKMSNFGLAVTGGGSNQMNIKLSGTLGYVAPEYLLDGKLTDKSDVYSFGVVLLELLLGQRPVERVDEARCQSIVTWATPQLIDRSKLPNIIDPAIRNTMDLKHLYQVAAIAVLCVQPEPSYRPLITDVLHSFIPLVPVELGGSLRLTDSSLSTRSELAS</sequence>
<dbReference type="EC" id="2.7.11.1" evidence="11"/>
<dbReference type="AlphaFoldDB" id="A0A2G9HMC2"/>
<accession>A0A2G9HMC2</accession>
<gene>
    <name evidence="11" type="ORF">CDL12_08659</name>
</gene>
<dbReference type="GO" id="GO:0004674">
    <property type="term" value="F:protein serine/threonine kinase activity"/>
    <property type="evidence" value="ECO:0007669"/>
    <property type="project" value="UniProtKB-KW"/>
</dbReference>
<evidence type="ECO:0000256" key="7">
    <source>
        <dbReference type="RuleBase" id="RU000304"/>
    </source>
</evidence>
<feature type="domain" description="Protein kinase" evidence="10">
    <location>
        <begin position="153"/>
        <end position="424"/>
    </location>
</feature>
<evidence type="ECO:0000256" key="6">
    <source>
        <dbReference type="PROSITE-ProRule" id="PRU10141"/>
    </source>
</evidence>
<keyword evidence="8" id="KW-0812">Transmembrane</keyword>
<evidence type="ECO:0000256" key="8">
    <source>
        <dbReference type="SAM" id="Phobius"/>
    </source>
</evidence>
<evidence type="ECO:0000256" key="3">
    <source>
        <dbReference type="ARBA" id="ARBA00022741"/>
    </source>
</evidence>
<evidence type="ECO:0000256" key="4">
    <source>
        <dbReference type="ARBA" id="ARBA00022777"/>
    </source>
</evidence>
<dbReference type="InterPro" id="IPR001245">
    <property type="entry name" value="Ser-Thr/Tyr_kinase_cat_dom"/>
</dbReference>
<dbReference type="FunFam" id="1.10.510.10:FF:000223">
    <property type="entry name" value="probable receptor-like protein kinase At1g80640"/>
    <property type="match status" value="1"/>
</dbReference>
<feature type="chain" id="PRO_5013903439" evidence="9">
    <location>
        <begin position="16"/>
        <end position="450"/>
    </location>
</feature>
<feature type="transmembrane region" description="Helical" evidence="8">
    <location>
        <begin position="71"/>
        <end position="95"/>
    </location>
</feature>
<evidence type="ECO:0000256" key="2">
    <source>
        <dbReference type="ARBA" id="ARBA00022679"/>
    </source>
</evidence>
<dbReference type="STRING" id="429701.A0A2G9HMC2"/>
<reference evidence="12" key="1">
    <citation type="journal article" date="2018" name="Gigascience">
        <title>Genome assembly of the Pink Ipe (Handroanthus impetiginosus, Bignoniaceae), a highly valued, ecologically keystone Neotropical timber forest tree.</title>
        <authorList>
            <person name="Silva-Junior O.B."/>
            <person name="Grattapaglia D."/>
            <person name="Novaes E."/>
            <person name="Collevatti R.G."/>
        </authorList>
    </citation>
    <scope>NUCLEOTIDE SEQUENCE [LARGE SCALE GENOMIC DNA]</scope>
    <source>
        <strain evidence="12">cv. UFG-1</strain>
    </source>
</reference>
<dbReference type="InterPro" id="IPR017441">
    <property type="entry name" value="Protein_kinase_ATP_BS"/>
</dbReference>
<dbReference type="PANTHER" id="PTHR47989:SF55">
    <property type="entry name" value="PROTEIN KINASE DOMAIN-CONTAINING PROTEIN"/>
    <property type="match status" value="1"/>
</dbReference>
<keyword evidence="3 6" id="KW-0547">Nucleotide-binding</keyword>
<dbReference type="InterPro" id="IPR008271">
    <property type="entry name" value="Ser/Thr_kinase_AS"/>
</dbReference>
<evidence type="ECO:0000256" key="9">
    <source>
        <dbReference type="SAM" id="SignalP"/>
    </source>
</evidence>
<keyword evidence="5 6" id="KW-0067">ATP-binding</keyword>
<feature type="binding site" evidence="6">
    <location>
        <position position="182"/>
    </location>
    <ligand>
        <name>ATP</name>
        <dbReference type="ChEBI" id="CHEBI:30616"/>
    </ligand>
</feature>
<keyword evidence="1 7" id="KW-0723">Serine/threonine-protein kinase</keyword>
<organism evidence="11 12">
    <name type="scientific">Handroanthus impetiginosus</name>
    <dbReference type="NCBI Taxonomy" id="429701"/>
    <lineage>
        <taxon>Eukaryota</taxon>
        <taxon>Viridiplantae</taxon>
        <taxon>Streptophyta</taxon>
        <taxon>Embryophyta</taxon>
        <taxon>Tracheophyta</taxon>
        <taxon>Spermatophyta</taxon>
        <taxon>Magnoliopsida</taxon>
        <taxon>eudicotyledons</taxon>
        <taxon>Gunneridae</taxon>
        <taxon>Pentapetalae</taxon>
        <taxon>asterids</taxon>
        <taxon>lamiids</taxon>
        <taxon>Lamiales</taxon>
        <taxon>Bignoniaceae</taxon>
        <taxon>Crescentiina</taxon>
        <taxon>Tabebuia alliance</taxon>
        <taxon>Handroanthus</taxon>
    </lineage>
</organism>
<dbReference type="SMART" id="SM00220">
    <property type="entry name" value="S_TKc"/>
    <property type="match status" value="1"/>
</dbReference>
<keyword evidence="8" id="KW-0472">Membrane</keyword>
<evidence type="ECO:0000313" key="12">
    <source>
        <dbReference type="Proteomes" id="UP000231279"/>
    </source>
</evidence>